<gene>
    <name evidence="2" type="ORF">N784_06690</name>
</gene>
<accession>A0A0A5G472</accession>
<name>A0A0A5G472_9BACI</name>
<dbReference type="OrthoDB" id="2443673at2"/>
<comment type="caution">
    <text evidence="2">The sequence shown here is derived from an EMBL/GenBank/DDBJ whole genome shotgun (WGS) entry which is preliminary data.</text>
</comment>
<dbReference type="AlphaFoldDB" id="A0A0A5G472"/>
<organism evidence="2 3">
    <name type="scientific">Pontibacillus litoralis JSM 072002</name>
    <dbReference type="NCBI Taxonomy" id="1385512"/>
    <lineage>
        <taxon>Bacteria</taxon>
        <taxon>Bacillati</taxon>
        <taxon>Bacillota</taxon>
        <taxon>Bacilli</taxon>
        <taxon>Bacillales</taxon>
        <taxon>Bacillaceae</taxon>
        <taxon>Pontibacillus</taxon>
    </lineage>
</organism>
<keyword evidence="3" id="KW-1185">Reference proteome</keyword>
<dbReference type="eggNOG" id="ENOG5031SN4">
    <property type="taxonomic scope" value="Bacteria"/>
</dbReference>
<evidence type="ECO:0000259" key="1">
    <source>
        <dbReference type="Pfam" id="PF26308"/>
    </source>
</evidence>
<dbReference type="Pfam" id="PF26308">
    <property type="entry name" value="YopA_M"/>
    <property type="match status" value="1"/>
</dbReference>
<protein>
    <recommendedName>
        <fullName evidence="1">YopA central domain-containing protein</fullName>
    </recommendedName>
</protein>
<dbReference type="STRING" id="1385512.N784_06690"/>
<feature type="domain" description="YopA central" evidence="1">
    <location>
        <begin position="105"/>
        <end position="238"/>
    </location>
</feature>
<proteinExistence type="predicted"/>
<sequence>MDSIKAISSPYFVSKGTKFPIYKGIFKLKVKNSEFELDGTVELTLVPKPSIKFEGTCEGFDLSLLDSKGMLLCVKGMYATRASLDLVQNDYYIRGQVIGELKSDGNQMIDTYYLNIMNYVKYLGDPIYNEKFHFRGGLGFNLGNWKIKLHMRHDYKDESIFQKLEDTNGFNFTHILEIKRIDDSLFYEGDINEIKELILWVLNFTSGRHIGAPIQIGERENELVLKNFSTPLLSPYKRIPNWFPKQRGGSIKELLLLLNKRFEDEFLKQSIKEIIHWYIEALNTLFIENKTVNSQIALEKLSYILLTQQSPPIISNKQYKENSFRINLEKTLELTKVVTELTGDYIIFKDNFVNGPDLLIKYRNHIAHPKRNQKIDHFSSKSKYLIMNLGMYYTEMLLLYLIGYSGVHANRLKFSSWEGNYEVVPWET</sequence>
<reference evidence="2 3" key="1">
    <citation type="submission" date="2013-08" db="EMBL/GenBank/DDBJ databases">
        <authorList>
            <person name="Huang J."/>
            <person name="Wang G."/>
        </authorList>
    </citation>
    <scope>NUCLEOTIDE SEQUENCE [LARGE SCALE GENOMIC DNA]</scope>
    <source>
        <strain evidence="2 3">JSM 072002</strain>
    </source>
</reference>
<evidence type="ECO:0000313" key="2">
    <source>
        <dbReference type="EMBL" id="KGX85885.1"/>
    </source>
</evidence>
<dbReference type="InterPro" id="IPR058684">
    <property type="entry name" value="YopA_M"/>
</dbReference>
<dbReference type="RefSeq" id="WP_036835033.1">
    <property type="nucleotide sequence ID" value="NZ_AVPG01000018.1"/>
</dbReference>
<dbReference type="EMBL" id="AVPG01000018">
    <property type="protein sequence ID" value="KGX85885.1"/>
    <property type="molecule type" value="Genomic_DNA"/>
</dbReference>
<dbReference type="Proteomes" id="UP000030401">
    <property type="component" value="Unassembled WGS sequence"/>
</dbReference>
<evidence type="ECO:0000313" key="3">
    <source>
        <dbReference type="Proteomes" id="UP000030401"/>
    </source>
</evidence>